<comment type="cofactor">
    <cofactor evidence="10">
        <name>Mg(2+)</name>
        <dbReference type="ChEBI" id="CHEBI:18420"/>
    </cofactor>
</comment>
<dbReference type="SUPFAM" id="SSF52540">
    <property type="entry name" value="P-loop containing nucleoside triphosphate hydrolases"/>
    <property type="match status" value="1"/>
</dbReference>
<accession>A0A2H6CUU6</accession>
<dbReference type="Gene3D" id="3.40.50.300">
    <property type="entry name" value="P-loop containing nucleotide triphosphate hydrolases"/>
    <property type="match status" value="4"/>
</dbReference>
<dbReference type="Proteomes" id="UP000236214">
    <property type="component" value="Unassembled WGS sequence"/>
</dbReference>
<keyword evidence="4 10" id="KW-0378">Hydrolase</keyword>
<dbReference type="HAMAP" id="MF_01453">
    <property type="entry name" value="AddB_type2"/>
    <property type="match status" value="1"/>
</dbReference>
<reference evidence="14 15" key="1">
    <citation type="submission" date="2016-05" db="EMBL/GenBank/DDBJ databases">
        <title>Whole genome sequencing of Tetragenococcus halophilus subsp. halophilus NISL 7118.</title>
        <authorList>
            <person name="Shiwa Y."/>
            <person name="Nishimura I."/>
            <person name="Yoshikawa H."/>
            <person name="Koyama Y."/>
            <person name="Oguma T."/>
        </authorList>
    </citation>
    <scope>NUCLEOTIDE SEQUENCE [LARGE SCALE GENOMIC DNA]</scope>
    <source>
        <strain evidence="14 15">NISL 7118</strain>
    </source>
</reference>
<dbReference type="GO" id="GO:0000724">
    <property type="term" value="P:double-strand break repair via homologous recombination"/>
    <property type="evidence" value="ECO:0007669"/>
    <property type="project" value="UniProtKB-UniRule"/>
</dbReference>
<evidence type="ECO:0000256" key="11">
    <source>
        <dbReference type="SAM" id="Coils"/>
    </source>
</evidence>
<evidence type="ECO:0000259" key="13">
    <source>
        <dbReference type="Pfam" id="PF21445"/>
    </source>
</evidence>
<keyword evidence="3 10" id="KW-0227">DNA damage</keyword>
<evidence type="ECO:0000256" key="10">
    <source>
        <dbReference type="HAMAP-Rule" id="MF_01453"/>
    </source>
</evidence>
<evidence type="ECO:0000313" key="15">
    <source>
        <dbReference type="Proteomes" id="UP000236214"/>
    </source>
</evidence>
<dbReference type="GO" id="GO:0016817">
    <property type="term" value="F:hydrolase activity, acting on acid anhydrides"/>
    <property type="evidence" value="ECO:0007669"/>
    <property type="project" value="InterPro"/>
</dbReference>
<name>A0A2H6CUU6_TETHA</name>
<dbReference type="Pfam" id="PF12705">
    <property type="entry name" value="PDDEXK_1"/>
    <property type="match status" value="1"/>
</dbReference>
<evidence type="ECO:0000256" key="9">
    <source>
        <dbReference type="ARBA" id="ARBA00023204"/>
    </source>
</evidence>
<comment type="caution">
    <text evidence="10">Lacks conserved residue(s) required for the propagation of feature annotation.</text>
</comment>
<comment type="caution">
    <text evidence="14">The sequence shown here is derived from an EMBL/GenBank/DDBJ whole genome shotgun (WGS) entry which is preliminary data.</text>
</comment>
<evidence type="ECO:0000256" key="5">
    <source>
        <dbReference type="ARBA" id="ARBA00022806"/>
    </source>
</evidence>
<evidence type="ECO:0000256" key="3">
    <source>
        <dbReference type="ARBA" id="ARBA00022763"/>
    </source>
</evidence>
<dbReference type="InterPro" id="IPR027417">
    <property type="entry name" value="P-loop_NTPase"/>
</dbReference>
<dbReference type="Pfam" id="PF21445">
    <property type="entry name" value="ADDB_N"/>
    <property type="match status" value="1"/>
</dbReference>
<keyword evidence="8 10" id="KW-0238">DNA-binding</keyword>
<evidence type="ECO:0000313" key="14">
    <source>
        <dbReference type="EMBL" id="GBD68750.1"/>
    </source>
</evidence>
<proteinExistence type="inferred from homology"/>
<evidence type="ECO:0000256" key="2">
    <source>
        <dbReference type="ARBA" id="ARBA00022741"/>
    </source>
</evidence>
<dbReference type="InterPro" id="IPR014141">
    <property type="entry name" value="DNA_helicase_suRexB"/>
</dbReference>
<dbReference type="GO" id="GO:0008409">
    <property type="term" value="F:5'-3' exonuclease activity"/>
    <property type="evidence" value="ECO:0007669"/>
    <property type="project" value="UniProtKB-UniRule"/>
</dbReference>
<comment type="miscellaneous">
    <text evidence="10">Despite having helicase-like domains, this subunit does not have helicase activity.</text>
</comment>
<keyword evidence="15" id="KW-1185">Reference proteome</keyword>
<keyword evidence="11" id="KW-0175">Coiled coil</keyword>
<dbReference type="EMBL" id="BDEC01000062">
    <property type="protein sequence ID" value="GBD68750.1"/>
    <property type="molecule type" value="Genomic_DNA"/>
</dbReference>
<feature type="domain" description="ATP-dependent helicase/deoxyribonuclease subunit B N-terminal" evidence="13">
    <location>
        <begin position="5"/>
        <end position="276"/>
    </location>
</feature>
<dbReference type="PANTHER" id="PTHR30591">
    <property type="entry name" value="RECBCD ENZYME SUBUNIT RECC"/>
    <property type="match status" value="1"/>
</dbReference>
<dbReference type="InterPro" id="IPR038726">
    <property type="entry name" value="PDDEXK_AddAB-type"/>
</dbReference>
<dbReference type="InterPro" id="IPR049035">
    <property type="entry name" value="ADDB_N"/>
</dbReference>
<feature type="coiled-coil region" evidence="11">
    <location>
        <begin position="732"/>
        <end position="759"/>
    </location>
</feature>
<dbReference type="EC" id="3.1.-.-" evidence="10"/>
<evidence type="ECO:0000259" key="12">
    <source>
        <dbReference type="Pfam" id="PF12705"/>
    </source>
</evidence>
<keyword evidence="5 10" id="KW-0347">Helicase</keyword>
<keyword evidence="2 10" id="KW-0547">Nucleotide-binding</keyword>
<keyword evidence="6 10" id="KW-0269">Exonuclease</keyword>
<comment type="subunit">
    <text evidence="10">Heterodimer of AddA and RexB.</text>
</comment>
<dbReference type="AlphaFoldDB" id="A0A2H6CUU6"/>
<evidence type="ECO:0000256" key="4">
    <source>
        <dbReference type="ARBA" id="ARBA00022801"/>
    </source>
</evidence>
<keyword evidence="1 10" id="KW-0540">Nuclease</keyword>
<evidence type="ECO:0000256" key="6">
    <source>
        <dbReference type="ARBA" id="ARBA00022839"/>
    </source>
</evidence>
<dbReference type="GO" id="GO:0003690">
    <property type="term" value="F:double-stranded DNA binding"/>
    <property type="evidence" value="ECO:0007669"/>
    <property type="project" value="UniProtKB-UniRule"/>
</dbReference>
<keyword evidence="9 10" id="KW-0234">DNA repair</keyword>
<evidence type="ECO:0000256" key="1">
    <source>
        <dbReference type="ARBA" id="ARBA00022722"/>
    </source>
</evidence>
<feature type="domain" description="PD-(D/E)XK endonuclease-like" evidence="12">
    <location>
        <begin position="808"/>
        <end position="1135"/>
    </location>
</feature>
<organism evidence="14 15">
    <name type="scientific">Tetragenococcus halophilus subsp. halophilus</name>
    <dbReference type="NCBI Taxonomy" id="1513897"/>
    <lineage>
        <taxon>Bacteria</taxon>
        <taxon>Bacillati</taxon>
        <taxon>Bacillota</taxon>
        <taxon>Bacilli</taxon>
        <taxon>Lactobacillales</taxon>
        <taxon>Enterococcaceae</taxon>
        <taxon>Tetragenococcus</taxon>
    </lineage>
</organism>
<evidence type="ECO:0000256" key="8">
    <source>
        <dbReference type="ARBA" id="ARBA00023125"/>
    </source>
</evidence>
<keyword evidence="7 10" id="KW-0067">ATP-binding</keyword>
<comment type="similarity">
    <text evidence="10">Belongs to the helicase family. AddB/RexB type 2 subfamily.</text>
</comment>
<dbReference type="PANTHER" id="PTHR30591:SF1">
    <property type="entry name" value="RECBCD ENZYME SUBUNIT RECC"/>
    <property type="match status" value="1"/>
</dbReference>
<gene>
    <name evidence="14" type="primary">addB</name>
    <name evidence="10" type="synonym">rexB</name>
    <name evidence="14" type="ORF">TEHN7118_1556</name>
</gene>
<dbReference type="GO" id="GO:0005524">
    <property type="term" value="F:ATP binding"/>
    <property type="evidence" value="ECO:0007669"/>
    <property type="project" value="UniProtKB-UniRule"/>
</dbReference>
<protein>
    <recommendedName>
        <fullName evidence="10">ATP-dependent helicase/deoxyribonuclease subunit B</fullName>
        <ecNumber evidence="10">3.1.-.-</ecNumber>
    </recommendedName>
    <alternativeName>
        <fullName evidence="10">ATP-dependent helicase/nuclease subunit RexB</fullName>
    </alternativeName>
</protein>
<dbReference type="GO" id="GO:0004386">
    <property type="term" value="F:helicase activity"/>
    <property type="evidence" value="ECO:0007669"/>
    <property type="project" value="UniProtKB-KW"/>
</dbReference>
<comment type="function">
    <text evidence="10">The heterodimer acts as both an ATP-dependent DNA helicase and an ATP-dependent, dual-direction single-stranded exonuclease. Recognizes the chi site generating a DNA molecule suitable for the initiation of homologous recombination. This subunit has 5' -&gt; 3' nuclease activity but not helicase activity.</text>
</comment>
<sequence length="1185" mass="138512">MSLQFITGDGSCDHEKAILDIAYDWLAKDHNEVFFLVPNYNKFEREQEILSQLKHRQEKKDFSTIRGQVYSFNRLAWYFLQASENINGQTISDTGSAMIMRKVLLTLSDNLIIFRGEINKEGFIAKLLELYKEFQLGNITVDTLSFLPTSQETTKAKDFELKMYEISLIFTAYEKELAKRNLQIEQPISMLTNFLAASDLQDTTQLDQKLFIVTGFSNFSMQEQELLKVLFDKSHVCIDLYVDSVHTDSDALDLFFDSKQTYHLLKNFAQNQQSHVLFDKKAPLLSNVSASYLELERCFRQTSHGRYEQACDLSDHVEVWKAENPEEELRQVATEIRRLVSLSFTQGDKPLYYRDIQLLTLDPDLYYSFIPSVFEELDIPFYLDEDRQMKQHPLVEFIQALFALDNYYYRTSDVFRFLRTELYIPKQLQEDTQDWQKARDKYRWMVDITENQALAHNFHGADWTREQDWRLFNFDFEKEELIDTQNTEALTNQLRNNFRNDIVSFFTDLKTADTTKEAIIIFYQFLQKIGVEQQLVYWREQEIEWGNLEQARDHEQTWASLMDLLDELVEIYGEDPFDFALFKEILSSGLENLTFGKVPTAIDQVQINPLDLTRPLQAKVTFAIGLDETSFPRTVENKSLISTEERQQLNENLQQGQYLKDQAEETIRKEPFVAYNMLLSASEKLYLSYPKNADSKKNIKMSPYLARILKWTDLTLQDRCSLDLTCDPHYYVGSYKSLIRQLNSLYRQAQEEKSSLSLKWQSLKDLLLTSDYRSLATRVFESQVHRNVPVNLSPELAEQLYGKNIYSSISQIETFYDYQYDYFLKFGLGLKERDIYGLNSAMTGEIFHEALDNFLKAVFQDDLSLTQMSEEQRQLLIDRVLKNIFGQERYAFMEKNARMSFIRYRLGQTVQHVSWGLKKQAEKTQLTPVQTEVLFGEIAGNQGIPGLEIPLSNGGKLYLRGKIDRVDTTTIDGKPWLAVMDYKSSAHQFDITDSYYGLAMQLLTYLDIALKDAVELIGKKDVSGAGAYYFHVYDPILDPKKASEKERLKRYKLDGLFADDPAVFEAFDETLNKSEHSLVFPIQKDKNEQIKGSARSKEKFYTIEEMNALMAHNRKKLKEAAERILSGEIKMNPSYKMKDKRRATQYSPFRSISLFDPMLEENDYHRIHSLSKEEIMERLKEENDD</sequence>
<dbReference type="RefSeq" id="WP_103103586.1">
    <property type="nucleotide sequence ID" value="NZ_BDEC01000062.1"/>
</dbReference>
<evidence type="ECO:0000256" key="7">
    <source>
        <dbReference type="ARBA" id="ARBA00022840"/>
    </source>
</evidence>